<evidence type="ECO:0000256" key="7">
    <source>
        <dbReference type="SAM" id="Phobius"/>
    </source>
</evidence>
<evidence type="ECO:0000313" key="9">
    <source>
        <dbReference type="EMBL" id="GHJ87184.1"/>
    </source>
</evidence>
<keyword evidence="10" id="KW-1185">Reference proteome</keyword>
<comment type="caution">
    <text evidence="9">The sequence shown here is derived from an EMBL/GenBank/DDBJ whole genome shotgun (WGS) entry which is preliminary data.</text>
</comment>
<dbReference type="GO" id="GO:0005737">
    <property type="term" value="C:cytoplasm"/>
    <property type="evidence" value="ECO:0007669"/>
    <property type="project" value="TreeGrafter"/>
</dbReference>
<evidence type="ECO:0000256" key="2">
    <source>
        <dbReference type="ARBA" id="ARBA00022692"/>
    </source>
</evidence>
<evidence type="ECO:0000256" key="3">
    <source>
        <dbReference type="ARBA" id="ARBA00022989"/>
    </source>
</evidence>
<dbReference type="GO" id="GO:0031293">
    <property type="term" value="P:membrane protein intracellular domain proteolysis"/>
    <property type="evidence" value="ECO:0007669"/>
    <property type="project" value="TreeGrafter"/>
</dbReference>
<feature type="domain" description="Peptidase M50" evidence="8">
    <location>
        <begin position="206"/>
        <end position="323"/>
    </location>
</feature>
<sequence>MHIPLIPFIGILVLFALAIRRFNTRRSRGRSRKASSWTYSFKLLPVPEWSIQTDDADLIAWISNNLVANQASANRSLPLTRPGSRSAEGKSRTAATGNQLRKISYDYVSPALALVGSVLAVGLLLYQAGWTLSAIAARGQALNGDTRVAAETRMSSKRSLRIVEVEATTGEAGFPAQESGLLADQGSVLQPLIPGITIPLSHTVPLLLALFASQVIHELGHLVVAALHDISTSRLVAGMYMIFPFAAVVLPTTISDAQPKTLLRVAAAGPFHNALTWLVILALPLLRLGSLFYADVSGQGVYVVHVHKQSPLKGHLPEHSVIVQLDNVPLAKAQHVGSIPDEGVVGDIWTAYLFPDGNSGAELERWNQGRGWCVNKSIARAIVILVVTFNNSSIPNPTKSSNEDGQAMEADRLSKPKIDQNGNEINEDPYFTQPDIQRSFEEPDYALLSSRQPHEIGCDVPIKWNWNGTNVEGMPPDADEEGVFEQETGVLLFLGVFSAAQSASKTYEEMKKRRDIYREVYFPHFPPNLVTKKFILGLPASAPHATHPEAIARARTMRLLKEEADEHQDIVILDMEDNIDSGKTWKYYEWVAKEYGGEGRVRGRPRFVLKADDDTILVMPNLIQAFKDLDCSKNIYWGTSAGRSKYFGEYFRGLAYGMSWPLVSWIGSAQMPLAHITKIEDARTGQWLRALDPKVDPITRYDLGWMMGDWNQLDVDVETVGLHWLKWDDWVIEQHARILKVWRDAGRPYEAGHGVDLDISVQKGRQLPEEARKEHERQKEMGWDVDGNIDAE</sequence>
<evidence type="ECO:0000256" key="5">
    <source>
        <dbReference type="ARBA" id="ARBA00032658"/>
    </source>
</evidence>
<dbReference type="AlphaFoldDB" id="A0A8H3TVY3"/>
<comment type="subcellular location">
    <subcellularLocation>
        <location evidence="1">Endomembrane system</location>
        <topology evidence="1">Multi-pass membrane protein</topology>
    </subcellularLocation>
</comment>
<feature type="transmembrane region" description="Helical" evidence="7">
    <location>
        <begin position="6"/>
        <end position="23"/>
    </location>
</feature>
<evidence type="ECO:0000256" key="6">
    <source>
        <dbReference type="SAM" id="MobiDB-lite"/>
    </source>
</evidence>
<dbReference type="PANTHER" id="PTHR13325:SF3">
    <property type="entry name" value="MEMBRANE-BOUND TRANSCRIPTION FACTOR SITE-2 PROTEASE"/>
    <property type="match status" value="1"/>
</dbReference>
<organism evidence="9 10">
    <name type="scientific">Naganishia liquefaciens</name>
    <dbReference type="NCBI Taxonomy" id="104408"/>
    <lineage>
        <taxon>Eukaryota</taxon>
        <taxon>Fungi</taxon>
        <taxon>Dikarya</taxon>
        <taxon>Basidiomycota</taxon>
        <taxon>Agaricomycotina</taxon>
        <taxon>Tremellomycetes</taxon>
        <taxon>Filobasidiales</taxon>
        <taxon>Filobasidiaceae</taxon>
        <taxon>Naganishia</taxon>
    </lineage>
</organism>
<accession>A0A8H3TVY3</accession>
<keyword evidence="2 7" id="KW-0812">Transmembrane</keyword>
<dbReference type="PANTHER" id="PTHR13325">
    <property type="entry name" value="PROTEASE M50 MEMBRANE-BOUND TRANSCRIPTION FACTOR SITE 2 PROTEASE"/>
    <property type="match status" value="1"/>
</dbReference>
<proteinExistence type="predicted"/>
<feature type="compositionally biased region" description="Basic and acidic residues" evidence="6">
    <location>
        <begin position="766"/>
        <end position="782"/>
    </location>
</feature>
<dbReference type="Proteomes" id="UP000620104">
    <property type="component" value="Unassembled WGS sequence"/>
</dbReference>
<reference evidence="9" key="1">
    <citation type="submission" date="2020-07" db="EMBL/GenBank/DDBJ databases">
        <title>Draft Genome Sequence of a Deep-Sea Yeast, Naganishia (Cryptococcus) liquefaciens strain N6.</title>
        <authorList>
            <person name="Han Y.W."/>
            <person name="Kajitani R."/>
            <person name="Morimoto H."/>
            <person name="Parhat M."/>
            <person name="Tsubouchi H."/>
            <person name="Bakenova O."/>
            <person name="Ogata M."/>
            <person name="Argunhan B."/>
            <person name="Aoki R."/>
            <person name="Kajiwara S."/>
            <person name="Itoh T."/>
            <person name="Iwasaki H."/>
        </authorList>
    </citation>
    <scope>NUCLEOTIDE SEQUENCE</scope>
    <source>
        <strain evidence="9">N6</strain>
    </source>
</reference>
<dbReference type="EMBL" id="BLZA01000021">
    <property type="protein sequence ID" value="GHJ87184.1"/>
    <property type="molecule type" value="Genomic_DNA"/>
</dbReference>
<dbReference type="GO" id="GO:0004222">
    <property type="term" value="F:metalloendopeptidase activity"/>
    <property type="evidence" value="ECO:0007669"/>
    <property type="project" value="InterPro"/>
</dbReference>
<dbReference type="GO" id="GO:0016020">
    <property type="term" value="C:membrane"/>
    <property type="evidence" value="ECO:0007669"/>
    <property type="project" value="InterPro"/>
</dbReference>
<dbReference type="Pfam" id="PF02163">
    <property type="entry name" value="Peptidase_M50"/>
    <property type="match status" value="1"/>
</dbReference>
<keyword evidence="3 7" id="KW-1133">Transmembrane helix</keyword>
<evidence type="ECO:0000259" key="8">
    <source>
        <dbReference type="Pfam" id="PF02163"/>
    </source>
</evidence>
<dbReference type="OrthoDB" id="2139606at2759"/>
<dbReference type="GO" id="GO:1905897">
    <property type="term" value="P:regulation of response to endoplasmic reticulum stress"/>
    <property type="evidence" value="ECO:0007669"/>
    <property type="project" value="TreeGrafter"/>
</dbReference>
<feature type="region of interest" description="Disordered" evidence="6">
    <location>
        <begin position="766"/>
        <end position="792"/>
    </location>
</feature>
<feature type="transmembrane region" description="Helical" evidence="7">
    <location>
        <begin position="107"/>
        <end position="126"/>
    </location>
</feature>
<evidence type="ECO:0000313" key="10">
    <source>
        <dbReference type="Proteomes" id="UP000620104"/>
    </source>
</evidence>
<gene>
    <name evidence="9" type="ORF">NliqN6_3586</name>
</gene>
<evidence type="ECO:0000256" key="4">
    <source>
        <dbReference type="ARBA" id="ARBA00023136"/>
    </source>
</evidence>
<dbReference type="InterPro" id="IPR008915">
    <property type="entry name" value="Peptidase_M50"/>
</dbReference>
<evidence type="ECO:0000256" key="1">
    <source>
        <dbReference type="ARBA" id="ARBA00004127"/>
    </source>
</evidence>
<dbReference type="Gene3D" id="3.90.550.50">
    <property type="match status" value="1"/>
</dbReference>
<dbReference type="GO" id="GO:0012505">
    <property type="term" value="C:endomembrane system"/>
    <property type="evidence" value="ECO:0007669"/>
    <property type="project" value="UniProtKB-SubCell"/>
</dbReference>
<protein>
    <recommendedName>
        <fullName evidence="5">Endopeptidase S2P</fullName>
    </recommendedName>
</protein>
<keyword evidence="4 7" id="KW-0472">Membrane</keyword>
<name>A0A8H3TVY3_9TREE</name>
<dbReference type="InterPro" id="IPR001193">
    <property type="entry name" value="MBTPS2"/>
</dbReference>